<accession>X0X234</accession>
<sequence>MKIITFIVKIIITTFLTVVTLFLFVLWLIFGTLLLIALLIRLVSLYTIALLNSFISATPLTQDYTIAIEDVINMYINIFSKILSMPQLPWIPLSNISNKGFRALLPTEMQEIKKSWAITLVVFVSYIFSLGISSSFFVNEAYKNKFESKINFLNDSINDLVMTHNKTMINIMTEKDKETRIIQDLRSDYRFRILSIAELFEISQDSVNQIINEQE</sequence>
<dbReference type="EMBL" id="BARS01049232">
    <property type="protein sequence ID" value="GAG30708.1"/>
    <property type="molecule type" value="Genomic_DNA"/>
</dbReference>
<name>X0X234_9ZZZZ</name>
<feature type="transmembrane region" description="Helical" evidence="1">
    <location>
        <begin position="33"/>
        <end position="55"/>
    </location>
</feature>
<feature type="transmembrane region" description="Helical" evidence="1">
    <location>
        <begin position="116"/>
        <end position="138"/>
    </location>
</feature>
<keyword evidence="1" id="KW-0812">Transmembrane</keyword>
<reference evidence="2" key="1">
    <citation type="journal article" date="2014" name="Front. Microbiol.">
        <title>High frequency of phylogenetically diverse reductive dehalogenase-homologous genes in deep subseafloor sedimentary metagenomes.</title>
        <authorList>
            <person name="Kawai M."/>
            <person name="Futagami T."/>
            <person name="Toyoda A."/>
            <person name="Takaki Y."/>
            <person name="Nishi S."/>
            <person name="Hori S."/>
            <person name="Arai W."/>
            <person name="Tsubouchi T."/>
            <person name="Morono Y."/>
            <person name="Uchiyama I."/>
            <person name="Ito T."/>
            <person name="Fujiyama A."/>
            <person name="Inagaki F."/>
            <person name="Takami H."/>
        </authorList>
    </citation>
    <scope>NUCLEOTIDE SEQUENCE</scope>
    <source>
        <strain evidence="2">Expedition CK06-06</strain>
    </source>
</reference>
<protein>
    <submittedName>
        <fullName evidence="2">Uncharacterized protein</fullName>
    </submittedName>
</protein>
<comment type="caution">
    <text evidence="2">The sequence shown here is derived from an EMBL/GenBank/DDBJ whole genome shotgun (WGS) entry which is preliminary data.</text>
</comment>
<evidence type="ECO:0000256" key="1">
    <source>
        <dbReference type="SAM" id="Phobius"/>
    </source>
</evidence>
<organism evidence="2">
    <name type="scientific">marine sediment metagenome</name>
    <dbReference type="NCBI Taxonomy" id="412755"/>
    <lineage>
        <taxon>unclassified sequences</taxon>
        <taxon>metagenomes</taxon>
        <taxon>ecological metagenomes</taxon>
    </lineage>
</organism>
<keyword evidence="1" id="KW-0472">Membrane</keyword>
<keyword evidence="1" id="KW-1133">Transmembrane helix</keyword>
<feature type="transmembrane region" description="Helical" evidence="1">
    <location>
        <begin position="6"/>
        <end position="26"/>
    </location>
</feature>
<evidence type="ECO:0000313" key="2">
    <source>
        <dbReference type="EMBL" id="GAG30708.1"/>
    </source>
</evidence>
<gene>
    <name evidence="2" type="ORF">S01H1_73661</name>
</gene>
<dbReference type="AlphaFoldDB" id="X0X234"/>
<proteinExistence type="predicted"/>